<dbReference type="OrthoDB" id="2266051at2759"/>
<dbReference type="AlphaFoldDB" id="A0A8H7S684"/>
<name>A0A8H7S684_9FUNG</name>
<accession>A0A8H7S684</accession>
<reference evidence="1 2" key="1">
    <citation type="submission" date="2020-12" db="EMBL/GenBank/DDBJ databases">
        <title>Metabolic potential, ecology and presence of endohyphal bacteria is reflected in genomic diversity of Mucoromycotina.</title>
        <authorList>
            <person name="Muszewska A."/>
            <person name="Okrasinska A."/>
            <person name="Steczkiewicz K."/>
            <person name="Drgas O."/>
            <person name="Orlowska M."/>
            <person name="Perlinska-Lenart U."/>
            <person name="Aleksandrzak-Piekarczyk T."/>
            <person name="Szatraj K."/>
            <person name="Zielenkiewicz U."/>
            <person name="Pilsyk S."/>
            <person name="Malc E."/>
            <person name="Mieczkowski P."/>
            <person name="Kruszewska J.S."/>
            <person name="Biernat P."/>
            <person name="Pawlowska J."/>
        </authorList>
    </citation>
    <scope>NUCLEOTIDE SEQUENCE [LARGE SCALE GENOMIC DNA]</scope>
    <source>
        <strain evidence="1 2">CBS 142.35</strain>
    </source>
</reference>
<sequence>MFSSCHSFILDLGDEKIRKEFTQEELDEICRKNPHPLPPATPQLLDYVNGFINLTTIDELEKRVRKRMFDFDKEFILDWAQYSLQTVIRLFHSNFFPITDQTEGDMIRRIWNFIDYAFDNMKVDIRTGEMESAASAERRNEQRTENGRELHGHETGLLIKVVKGEISCTEVGKKDHGVAGSKETKELGLKVPKMLKDQLYNLSKVCPEKVENLVVVAFVMMANTCIWIKLGLKLRVVVMDNPSTYVCRINRTDPYYFPSTVVTVGNDFGAMLILISQVRELVDQTIKKLNEPYVLRSMSFANVVSPPTIILPCPPSPKLSPKKTSRLIPGL</sequence>
<comment type="caution">
    <text evidence="1">The sequence shown here is derived from an EMBL/GenBank/DDBJ whole genome shotgun (WGS) entry which is preliminary data.</text>
</comment>
<evidence type="ECO:0000313" key="1">
    <source>
        <dbReference type="EMBL" id="KAG2222346.1"/>
    </source>
</evidence>
<protein>
    <submittedName>
        <fullName evidence="1">Uncharacterized protein</fullName>
    </submittedName>
</protein>
<dbReference type="EMBL" id="JAEPRB010000085">
    <property type="protein sequence ID" value="KAG2222346.1"/>
    <property type="molecule type" value="Genomic_DNA"/>
</dbReference>
<gene>
    <name evidence="1" type="ORF">INT45_009819</name>
</gene>
<dbReference type="Proteomes" id="UP000646827">
    <property type="component" value="Unassembled WGS sequence"/>
</dbReference>
<proteinExistence type="predicted"/>
<organism evidence="1 2">
    <name type="scientific">Circinella minor</name>
    <dbReference type="NCBI Taxonomy" id="1195481"/>
    <lineage>
        <taxon>Eukaryota</taxon>
        <taxon>Fungi</taxon>
        <taxon>Fungi incertae sedis</taxon>
        <taxon>Mucoromycota</taxon>
        <taxon>Mucoromycotina</taxon>
        <taxon>Mucoromycetes</taxon>
        <taxon>Mucorales</taxon>
        <taxon>Lichtheimiaceae</taxon>
        <taxon>Circinella</taxon>
    </lineage>
</organism>
<keyword evidence="2" id="KW-1185">Reference proteome</keyword>
<evidence type="ECO:0000313" key="2">
    <source>
        <dbReference type="Proteomes" id="UP000646827"/>
    </source>
</evidence>